<organism evidence="6 7">
    <name type="scientific">Pseudomonas rhizosphaerae</name>
    <dbReference type="NCBI Taxonomy" id="216142"/>
    <lineage>
        <taxon>Bacteria</taxon>
        <taxon>Pseudomonadati</taxon>
        <taxon>Pseudomonadota</taxon>
        <taxon>Gammaproteobacteria</taxon>
        <taxon>Pseudomonadales</taxon>
        <taxon>Pseudomonadaceae</taxon>
        <taxon>Pseudomonas</taxon>
    </lineage>
</organism>
<name>A0A089YR30_9PSED</name>
<dbReference type="InterPro" id="IPR036388">
    <property type="entry name" value="WH-like_DNA-bd_sf"/>
</dbReference>
<dbReference type="PROSITE" id="PS50931">
    <property type="entry name" value="HTH_LYSR"/>
    <property type="match status" value="1"/>
</dbReference>
<dbReference type="CDD" id="cd05466">
    <property type="entry name" value="PBP2_LTTR_substrate"/>
    <property type="match status" value="1"/>
</dbReference>
<dbReference type="GO" id="GO:0003700">
    <property type="term" value="F:DNA-binding transcription factor activity"/>
    <property type="evidence" value="ECO:0007669"/>
    <property type="project" value="InterPro"/>
</dbReference>
<dbReference type="FunFam" id="1.10.10.10:FF:000001">
    <property type="entry name" value="LysR family transcriptional regulator"/>
    <property type="match status" value="1"/>
</dbReference>
<evidence type="ECO:0000313" key="6">
    <source>
        <dbReference type="EMBL" id="AIS16837.1"/>
    </source>
</evidence>
<dbReference type="HOGENOM" id="CLU_039613_6_5_6"/>
<reference evidence="6 7" key="1">
    <citation type="journal article" date="2015" name="J. Biotechnol.">
        <title>Complete genome sequence of Pseudomonas rhizosphaerae IH5T (=DSM 16299T), a phosphate-solubilizing rhizobacterium for bacterial biofertilizer.</title>
        <authorList>
            <person name="Kwak Y."/>
            <person name="Jung B.K."/>
            <person name="Shin J.H."/>
        </authorList>
    </citation>
    <scope>NUCLEOTIDE SEQUENCE [LARGE SCALE GENOMIC DNA]</scope>
    <source>
        <strain evidence="6">DSM 16299</strain>
    </source>
</reference>
<sequence length="297" mass="31899">MKIDDIQAFLAVVRLQSLSVAAQSLQLTQSAITRRLQSLEESLGAVLLDRHTKPMKPTAIGLRVYERCQGVMREIDSLHELVAEDAAPSGTLRLGVPQTVGDAVLLDALQALKQRFADLQVQVAHGWGGQLVQRIQHRELDAAAALFPAGKVFPEGVVGHSLARMPLLVVGAKGLDLGKRCKLADCQSTGWVLNPDGCGFRAGLSHALAEQGLSLKLNLEIFGTDLQLGLAASGMGLGLVPAPLLQHSRHRDQLQVLQVSDFKPMVDLWLVHASFVGNLQGAIKLFGETVAHGMNTE</sequence>
<dbReference type="eggNOG" id="COG0583">
    <property type="taxonomic scope" value="Bacteria"/>
</dbReference>
<evidence type="ECO:0000313" key="7">
    <source>
        <dbReference type="Proteomes" id="UP000029499"/>
    </source>
</evidence>
<proteinExistence type="inferred from homology"/>
<dbReference type="OrthoDB" id="9815174at2"/>
<dbReference type="Pfam" id="PF00126">
    <property type="entry name" value="HTH_1"/>
    <property type="match status" value="1"/>
</dbReference>
<dbReference type="Gene3D" id="1.10.10.10">
    <property type="entry name" value="Winged helix-like DNA-binding domain superfamily/Winged helix DNA-binding domain"/>
    <property type="match status" value="1"/>
</dbReference>
<dbReference type="InterPro" id="IPR036390">
    <property type="entry name" value="WH_DNA-bd_sf"/>
</dbReference>
<dbReference type="PRINTS" id="PR00039">
    <property type="entry name" value="HTHLYSR"/>
</dbReference>
<dbReference type="Gene3D" id="3.40.190.10">
    <property type="entry name" value="Periplasmic binding protein-like II"/>
    <property type="match status" value="2"/>
</dbReference>
<protein>
    <submittedName>
        <fullName evidence="6">LysR family transcriptional regulator</fullName>
    </submittedName>
</protein>
<dbReference type="STRING" id="216142.LT40_05190"/>
<dbReference type="SUPFAM" id="SSF46785">
    <property type="entry name" value="Winged helix' DNA-binding domain"/>
    <property type="match status" value="1"/>
</dbReference>
<dbReference type="GO" id="GO:0000976">
    <property type="term" value="F:transcription cis-regulatory region binding"/>
    <property type="evidence" value="ECO:0007669"/>
    <property type="project" value="TreeGrafter"/>
</dbReference>
<accession>A0A089YR30</accession>
<keyword evidence="7" id="KW-1185">Reference proteome</keyword>
<dbReference type="Proteomes" id="UP000029499">
    <property type="component" value="Chromosome"/>
</dbReference>
<dbReference type="AlphaFoldDB" id="A0A089YR30"/>
<comment type="similarity">
    <text evidence="1">Belongs to the LysR transcriptional regulatory family.</text>
</comment>
<evidence type="ECO:0000256" key="1">
    <source>
        <dbReference type="ARBA" id="ARBA00009437"/>
    </source>
</evidence>
<dbReference type="PANTHER" id="PTHR30126:SF39">
    <property type="entry name" value="HTH-TYPE TRANSCRIPTIONAL REGULATOR CYSL"/>
    <property type="match status" value="1"/>
</dbReference>
<keyword evidence="3" id="KW-0238">DNA-binding</keyword>
<evidence type="ECO:0000256" key="3">
    <source>
        <dbReference type="ARBA" id="ARBA00023125"/>
    </source>
</evidence>
<dbReference type="SUPFAM" id="SSF53850">
    <property type="entry name" value="Periplasmic binding protein-like II"/>
    <property type="match status" value="1"/>
</dbReference>
<gene>
    <name evidence="6" type="ORF">LT40_05190</name>
</gene>
<evidence type="ECO:0000256" key="2">
    <source>
        <dbReference type="ARBA" id="ARBA00023015"/>
    </source>
</evidence>
<keyword evidence="2" id="KW-0805">Transcription regulation</keyword>
<dbReference type="Pfam" id="PF03466">
    <property type="entry name" value="LysR_substrate"/>
    <property type="match status" value="1"/>
</dbReference>
<evidence type="ECO:0000259" key="5">
    <source>
        <dbReference type="PROSITE" id="PS50931"/>
    </source>
</evidence>
<dbReference type="InterPro" id="IPR005119">
    <property type="entry name" value="LysR_subst-bd"/>
</dbReference>
<dbReference type="InterPro" id="IPR000847">
    <property type="entry name" value="LysR_HTH_N"/>
</dbReference>
<feature type="domain" description="HTH lysR-type" evidence="5">
    <location>
        <begin position="1"/>
        <end position="58"/>
    </location>
</feature>
<keyword evidence="4" id="KW-0804">Transcription</keyword>
<dbReference type="EMBL" id="CP009533">
    <property type="protein sequence ID" value="AIS16837.1"/>
    <property type="molecule type" value="Genomic_DNA"/>
</dbReference>
<dbReference type="PANTHER" id="PTHR30126">
    <property type="entry name" value="HTH-TYPE TRANSCRIPTIONAL REGULATOR"/>
    <property type="match status" value="1"/>
</dbReference>
<dbReference type="KEGG" id="prh:LT40_05190"/>
<dbReference type="RefSeq" id="WP_043187234.1">
    <property type="nucleotide sequence ID" value="NZ_CP009533.1"/>
</dbReference>
<evidence type="ECO:0000256" key="4">
    <source>
        <dbReference type="ARBA" id="ARBA00023163"/>
    </source>
</evidence>